<reference evidence="3 4" key="1">
    <citation type="submission" date="2017-12" db="EMBL/GenBank/DDBJ databases">
        <authorList>
            <person name="Levesque S."/>
        </authorList>
    </citation>
    <scope>NUCLEOTIDE SEQUENCE [LARGE SCALE GENOMIC DNA]</scope>
    <source>
        <strain evidence="3 4">SMQ-1417</strain>
    </source>
</reference>
<dbReference type="NCBIfam" id="TIGR00684">
    <property type="entry name" value="narJ"/>
    <property type="match status" value="1"/>
</dbReference>
<dbReference type="InterPro" id="IPR020945">
    <property type="entry name" value="DMSO/NO3_reduct_chaperone"/>
</dbReference>
<dbReference type="Proteomes" id="UP000283000">
    <property type="component" value="Chromosome"/>
</dbReference>
<dbReference type="GO" id="GO:0042128">
    <property type="term" value="P:nitrate assimilation"/>
    <property type="evidence" value="ECO:0007669"/>
    <property type="project" value="UniProtKB-KW"/>
</dbReference>
<dbReference type="Pfam" id="PF02613">
    <property type="entry name" value="Nitrate_red_del"/>
    <property type="match status" value="1"/>
</dbReference>
<reference evidence="3 4" key="2">
    <citation type="submission" date="2019-01" db="EMBL/GenBank/DDBJ databases">
        <title>Comparative genomic analysis of Brevibacterium aurantiacum sheds light on its evolution and its adaptation to smear-ripened cheeses.</title>
        <authorList>
            <person name="Moineau S."/>
        </authorList>
    </citation>
    <scope>NUCLEOTIDE SEQUENCE [LARGE SCALE GENOMIC DNA]</scope>
    <source>
        <strain evidence="3 4">SMQ-1417</strain>
    </source>
</reference>
<dbReference type="GO" id="GO:0016530">
    <property type="term" value="F:metallochaperone activity"/>
    <property type="evidence" value="ECO:0007669"/>
    <property type="project" value="TreeGrafter"/>
</dbReference>
<keyword evidence="1" id="KW-0534">Nitrate assimilation</keyword>
<sequence>MYRPLQFLRKWAKRAQSHASSGGETAAGLDEEALRAIYAIVSWLIDYPDEELLSRLPAIREHLDAPNLPRNIREDLLSTTELLGESDVYRLRSDYVETFDTRRRGCLFLTYFTNGDTRRRGRALVEIKDIYRQAGLEMDDSQLPDHLTCVLEFAAGHDLRSGVRILLANRAGVELLRLHLIEIDSPWAGALRALCATLPPLDGDDIHAVQRLAADGPEEETVGLDGLGGYGDAPPTAAPPTMSGSGCGAGAAGPAAAGGRAELRQAGSPPAVPEGATVFPLTESTGARP</sequence>
<proteinExistence type="predicted"/>
<dbReference type="SUPFAM" id="SSF89155">
    <property type="entry name" value="TorD-like"/>
    <property type="match status" value="1"/>
</dbReference>
<dbReference type="GO" id="GO:0051131">
    <property type="term" value="P:chaperone-mediated protein complex assembly"/>
    <property type="evidence" value="ECO:0007669"/>
    <property type="project" value="InterPro"/>
</dbReference>
<protein>
    <submittedName>
        <fullName evidence="3">Nitrate reductase molybdenum cofactor assembly chaperone</fullName>
    </submittedName>
</protein>
<dbReference type="EMBL" id="CP025330">
    <property type="protein sequence ID" value="AZT94881.1"/>
    <property type="molecule type" value="Genomic_DNA"/>
</dbReference>
<dbReference type="AlphaFoldDB" id="A0A3T0DIK4"/>
<feature type="region of interest" description="Disordered" evidence="2">
    <location>
        <begin position="219"/>
        <end position="289"/>
    </location>
</feature>
<accession>A0A3T0DIK4</accession>
<dbReference type="InterPro" id="IPR036411">
    <property type="entry name" value="TorD-like_sf"/>
</dbReference>
<dbReference type="PANTHER" id="PTHR43680:SF2">
    <property type="entry name" value="NITRATE REDUCTASE MOLYBDENUM COFACTOR ASSEMBLY CHAPERONE NARJ"/>
    <property type="match status" value="1"/>
</dbReference>
<evidence type="ECO:0000256" key="2">
    <source>
        <dbReference type="SAM" id="MobiDB-lite"/>
    </source>
</evidence>
<dbReference type="GO" id="GO:0051082">
    <property type="term" value="F:unfolded protein binding"/>
    <property type="evidence" value="ECO:0007669"/>
    <property type="project" value="InterPro"/>
</dbReference>
<evidence type="ECO:0000313" key="4">
    <source>
        <dbReference type="Proteomes" id="UP000283000"/>
    </source>
</evidence>
<dbReference type="PANTHER" id="PTHR43680">
    <property type="entry name" value="NITRATE REDUCTASE MOLYBDENUM COFACTOR ASSEMBLY CHAPERONE"/>
    <property type="match status" value="1"/>
</dbReference>
<dbReference type="InterPro" id="IPR003765">
    <property type="entry name" value="NO3_reductase_chaperone_NarJ"/>
</dbReference>
<dbReference type="Gene3D" id="1.10.3480.10">
    <property type="entry name" value="TorD-like"/>
    <property type="match status" value="1"/>
</dbReference>
<name>A0A3T0DIK4_BREAU</name>
<dbReference type="RefSeq" id="WP_127363342.1">
    <property type="nucleotide sequence ID" value="NZ_CP025330.1"/>
</dbReference>
<evidence type="ECO:0000256" key="1">
    <source>
        <dbReference type="ARBA" id="ARBA00023063"/>
    </source>
</evidence>
<evidence type="ECO:0000313" key="3">
    <source>
        <dbReference type="EMBL" id="AZT94881.1"/>
    </source>
</evidence>
<organism evidence="3 4">
    <name type="scientific">Brevibacterium aurantiacum</name>
    <dbReference type="NCBI Taxonomy" id="273384"/>
    <lineage>
        <taxon>Bacteria</taxon>
        <taxon>Bacillati</taxon>
        <taxon>Actinomycetota</taxon>
        <taxon>Actinomycetes</taxon>
        <taxon>Micrococcales</taxon>
        <taxon>Brevibacteriaceae</taxon>
        <taxon>Brevibacterium</taxon>
    </lineage>
</organism>
<gene>
    <name evidence="3" type="primary">narJ</name>
    <name evidence="3" type="ORF">CXR23_18475</name>
</gene>